<evidence type="ECO:0000259" key="2">
    <source>
        <dbReference type="PROSITE" id="PS50097"/>
    </source>
</evidence>
<feature type="domain" description="BTB" evidence="2">
    <location>
        <begin position="283"/>
        <end position="341"/>
    </location>
</feature>
<accession>A0A914PMX1</accession>
<dbReference type="AlphaFoldDB" id="A0A914PMX1"/>
<organism evidence="3 4">
    <name type="scientific">Panagrolaimus davidi</name>
    <dbReference type="NCBI Taxonomy" id="227884"/>
    <lineage>
        <taxon>Eukaryota</taxon>
        <taxon>Metazoa</taxon>
        <taxon>Ecdysozoa</taxon>
        <taxon>Nematoda</taxon>
        <taxon>Chromadorea</taxon>
        <taxon>Rhabditida</taxon>
        <taxon>Tylenchina</taxon>
        <taxon>Panagrolaimomorpha</taxon>
        <taxon>Panagrolaimoidea</taxon>
        <taxon>Panagrolaimidae</taxon>
        <taxon>Panagrolaimus</taxon>
    </lineage>
</organism>
<dbReference type="CDD" id="cd14733">
    <property type="entry name" value="BACK"/>
    <property type="match status" value="1"/>
</dbReference>
<sequence length="436" mass="49337">MSRQTDKNQKFLGLMDAADEVFNNEDIHDLKTFYQKLNDMCVRQGIEGKYFGASWSNHVKDVKDKFEQNGNRFFNENHQRFAQLHQKIDVEYCTAPENVTYRTRTVEPSTQTYGRKRTRTSAPIVFQSQPANESGPLRSILKKTSSALPNNHRVNHYATVPTLPVYNSYQPSAKRLPPVVLPQSPMQSPSVSISNGKNDISLQQNEGVVLKASNDDLKNSSTDPATVNPADKLNSSDITPSTPLASDVSLAKKCRFESPPSATPSLTVQQSEFYAHLTDTKFYDVILVASDGTKIPAHRNVLSFYSLDYNEIFEKSTELPVRLEMNHFDVGTIQAALDFMRFKPDSIVGKELALFKFAAKYNIPELMESCTTNADKLEITNSNVVEYVHLAYDYNLKELKEKCLKVFAENKKELDVVLWKGLPNNVFVDLINILHY</sequence>
<name>A0A914PMX1_9BILA</name>
<dbReference type="PANTHER" id="PTHR46672:SF1">
    <property type="entry name" value="OS08G0103600 PROTEIN"/>
    <property type="match status" value="1"/>
</dbReference>
<dbReference type="PROSITE" id="PS50097">
    <property type="entry name" value="BTB"/>
    <property type="match status" value="1"/>
</dbReference>
<evidence type="ECO:0000313" key="4">
    <source>
        <dbReference type="WBParaSite" id="PDA_v2.g16131.t1"/>
    </source>
</evidence>
<dbReference type="Pfam" id="PF00651">
    <property type="entry name" value="BTB"/>
    <property type="match status" value="1"/>
</dbReference>
<feature type="region of interest" description="Disordered" evidence="1">
    <location>
        <begin position="214"/>
        <end position="239"/>
    </location>
</feature>
<dbReference type="InterPro" id="IPR044714">
    <property type="entry name" value="AtSIBP1-like"/>
</dbReference>
<keyword evidence="3" id="KW-1185">Reference proteome</keyword>
<dbReference type="WBParaSite" id="PDA_v2.g16131.t1">
    <property type="protein sequence ID" value="PDA_v2.g16131.t1"/>
    <property type="gene ID" value="PDA_v2.g16131"/>
</dbReference>
<reference evidence="4" key="1">
    <citation type="submission" date="2022-11" db="UniProtKB">
        <authorList>
            <consortium name="WormBaseParasite"/>
        </authorList>
    </citation>
    <scope>IDENTIFICATION</scope>
</reference>
<proteinExistence type="predicted"/>
<dbReference type="SMART" id="SM00225">
    <property type="entry name" value="BTB"/>
    <property type="match status" value="1"/>
</dbReference>
<dbReference type="PANTHER" id="PTHR46672">
    <property type="entry name" value="OS08G0495500 PROTEIN-RELATED"/>
    <property type="match status" value="1"/>
</dbReference>
<dbReference type="CDD" id="cd18186">
    <property type="entry name" value="BTB_POZ_ZBTB_KLHL-like"/>
    <property type="match status" value="1"/>
</dbReference>
<dbReference type="Proteomes" id="UP000887578">
    <property type="component" value="Unplaced"/>
</dbReference>
<dbReference type="InterPro" id="IPR011333">
    <property type="entry name" value="SKP1/BTB/POZ_sf"/>
</dbReference>
<evidence type="ECO:0000313" key="3">
    <source>
        <dbReference type="Proteomes" id="UP000887578"/>
    </source>
</evidence>
<evidence type="ECO:0000256" key="1">
    <source>
        <dbReference type="SAM" id="MobiDB-lite"/>
    </source>
</evidence>
<protein>
    <submittedName>
        <fullName evidence="4">BTB domain-containing protein</fullName>
    </submittedName>
</protein>
<dbReference type="Gene3D" id="3.30.710.10">
    <property type="entry name" value="Potassium Channel Kv1.1, Chain A"/>
    <property type="match status" value="1"/>
</dbReference>
<dbReference type="InterPro" id="IPR000210">
    <property type="entry name" value="BTB/POZ_dom"/>
</dbReference>
<dbReference type="SUPFAM" id="SSF54695">
    <property type="entry name" value="POZ domain"/>
    <property type="match status" value="1"/>
</dbReference>